<evidence type="ECO:0000313" key="1">
    <source>
        <dbReference type="EMBL" id="MBB5348170.1"/>
    </source>
</evidence>
<gene>
    <name evidence="1" type="ORF">HNQ81_001901</name>
</gene>
<dbReference type="AlphaFoldDB" id="A0A840V2S4"/>
<sequence>MSVYDYEVDETVFAYRLAAGASYQFNDNWGTELAYEYLATDNISYNLIEVEDISSSNLVLSLKFMF</sequence>
<keyword evidence="2" id="KW-1185">Reference proteome</keyword>
<dbReference type="InterPro" id="IPR011250">
    <property type="entry name" value="OMP/PagP_B-barrel"/>
</dbReference>
<proteinExistence type="predicted"/>
<accession>A0A840V2S4</accession>
<evidence type="ECO:0000313" key="2">
    <source>
        <dbReference type="Proteomes" id="UP000539642"/>
    </source>
</evidence>
<dbReference type="Proteomes" id="UP000539642">
    <property type="component" value="Unassembled WGS sequence"/>
</dbReference>
<protein>
    <submittedName>
        <fullName evidence="1">Opacity protein-like surface antigen</fullName>
    </submittedName>
</protein>
<organism evidence="1 2">
    <name type="scientific">Desulfoprunum benzoelyticum</name>
    <dbReference type="NCBI Taxonomy" id="1506996"/>
    <lineage>
        <taxon>Bacteria</taxon>
        <taxon>Pseudomonadati</taxon>
        <taxon>Thermodesulfobacteriota</taxon>
        <taxon>Desulfobulbia</taxon>
        <taxon>Desulfobulbales</taxon>
        <taxon>Desulfobulbaceae</taxon>
        <taxon>Desulfoprunum</taxon>
    </lineage>
</organism>
<dbReference type="EMBL" id="JACHEO010000009">
    <property type="protein sequence ID" value="MBB5348170.1"/>
    <property type="molecule type" value="Genomic_DNA"/>
</dbReference>
<reference evidence="1 2" key="1">
    <citation type="submission" date="2020-08" db="EMBL/GenBank/DDBJ databases">
        <title>Genomic Encyclopedia of Type Strains, Phase IV (KMG-IV): sequencing the most valuable type-strain genomes for metagenomic binning, comparative biology and taxonomic classification.</title>
        <authorList>
            <person name="Goeker M."/>
        </authorList>
    </citation>
    <scope>NUCLEOTIDE SEQUENCE [LARGE SCALE GENOMIC DNA]</scope>
    <source>
        <strain evidence="1 2">DSM 28570</strain>
    </source>
</reference>
<dbReference type="SUPFAM" id="SSF56925">
    <property type="entry name" value="OMPA-like"/>
    <property type="match status" value="1"/>
</dbReference>
<comment type="caution">
    <text evidence="1">The sequence shown here is derived from an EMBL/GenBank/DDBJ whole genome shotgun (WGS) entry which is preliminary data.</text>
</comment>
<dbReference type="RefSeq" id="WP_183350648.1">
    <property type="nucleotide sequence ID" value="NZ_JACHEO010000009.1"/>
</dbReference>
<dbReference type="Gene3D" id="2.40.160.20">
    <property type="match status" value="1"/>
</dbReference>
<name>A0A840V2S4_9BACT</name>